<feature type="chain" id="PRO_5031118217" evidence="3">
    <location>
        <begin position="20"/>
        <end position="347"/>
    </location>
</feature>
<dbReference type="InterPro" id="IPR058637">
    <property type="entry name" value="YknX-like_C"/>
</dbReference>
<dbReference type="Proteomes" id="UP000519004">
    <property type="component" value="Unassembled WGS sequence"/>
</dbReference>
<sequence length="347" mass="37005">MRRLALLLSMLVPSPLVFAQGFPVAVETAQVAARSLDDTLTTVGTLRADESVVLRPEVAGRIEKIHFSDGDRVKAGALLFSLDAALLRAEVNEAAANLERSRRAYERARELVGRQLLSRADFDAAKAGFDVDRARLASARARLDKMTIRAPFDGVVGLRQVSPGDFVGVGQALVNLVRLDPMLVDFRLPEVHLGRIVAGQTVKLTVDAWPGREFAGTVSAVDPQIDIDGRSALVRARVGNQDGALRPGLFARVALVLARRAEALVVPEQAIWPVGDKRHVFRVEDGVAKLVEVRTGQRLPGLVEIVSGLSAGDVVVTAGQLKLRDGAQVVALPPPGAEAADGQAAGR</sequence>
<keyword evidence="2" id="KW-0175">Coiled coil</keyword>
<dbReference type="InterPro" id="IPR058625">
    <property type="entry name" value="MdtA-like_BSH"/>
</dbReference>
<dbReference type="SUPFAM" id="SSF111369">
    <property type="entry name" value="HlyD-like secretion proteins"/>
    <property type="match status" value="1"/>
</dbReference>
<name>A0A7W8DE24_9GAMM</name>
<gene>
    <name evidence="7" type="ORF">HNQ58_001365</name>
</gene>
<dbReference type="RefSeq" id="WP_221301192.1">
    <property type="nucleotide sequence ID" value="NZ_JACHHX010000007.1"/>
</dbReference>
<feature type="domain" description="YknX-like C-terminal permuted SH3-like" evidence="6">
    <location>
        <begin position="263"/>
        <end position="330"/>
    </location>
</feature>
<accession>A0A7W8DE24</accession>
<evidence type="ECO:0000313" key="7">
    <source>
        <dbReference type="EMBL" id="MBB5015467.1"/>
    </source>
</evidence>
<feature type="coiled-coil region" evidence="2">
    <location>
        <begin position="84"/>
        <end position="111"/>
    </location>
</feature>
<keyword evidence="8" id="KW-1185">Reference proteome</keyword>
<proteinExistence type="inferred from homology"/>
<dbReference type="AlphaFoldDB" id="A0A7W8DE24"/>
<evidence type="ECO:0000313" key="8">
    <source>
        <dbReference type="Proteomes" id="UP000519004"/>
    </source>
</evidence>
<dbReference type="Pfam" id="PF25917">
    <property type="entry name" value="BSH_RND"/>
    <property type="match status" value="1"/>
</dbReference>
<evidence type="ECO:0000259" key="5">
    <source>
        <dbReference type="Pfam" id="PF25954"/>
    </source>
</evidence>
<dbReference type="GO" id="GO:1990281">
    <property type="term" value="C:efflux pump complex"/>
    <property type="evidence" value="ECO:0007669"/>
    <property type="project" value="TreeGrafter"/>
</dbReference>
<organism evidence="7 8">
    <name type="scientific">Rehaibacterium terrae</name>
    <dbReference type="NCBI Taxonomy" id="1341696"/>
    <lineage>
        <taxon>Bacteria</taxon>
        <taxon>Pseudomonadati</taxon>
        <taxon>Pseudomonadota</taxon>
        <taxon>Gammaproteobacteria</taxon>
        <taxon>Lysobacterales</taxon>
        <taxon>Lysobacteraceae</taxon>
        <taxon>Rehaibacterium</taxon>
    </lineage>
</organism>
<dbReference type="InterPro" id="IPR058792">
    <property type="entry name" value="Beta-barrel_RND_2"/>
</dbReference>
<feature type="domain" description="Multidrug resistance protein MdtA-like barrel-sandwich hybrid" evidence="4">
    <location>
        <begin position="51"/>
        <end position="177"/>
    </location>
</feature>
<dbReference type="FunFam" id="2.40.30.170:FF:000010">
    <property type="entry name" value="Efflux RND transporter periplasmic adaptor subunit"/>
    <property type="match status" value="1"/>
</dbReference>
<dbReference type="NCBIfam" id="TIGR01730">
    <property type="entry name" value="RND_mfp"/>
    <property type="match status" value="1"/>
</dbReference>
<dbReference type="PANTHER" id="PTHR30469:SF11">
    <property type="entry name" value="BLL4320 PROTEIN"/>
    <property type="match status" value="1"/>
</dbReference>
<evidence type="ECO:0000256" key="2">
    <source>
        <dbReference type="SAM" id="Coils"/>
    </source>
</evidence>
<comment type="similarity">
    <text evidence="1">Belongs to the membrane fusion protein (MFP) (TC 8.A.1) family.</text>
</comment>
<evidence type="ECO:0000259" key="6">
    <source>
        <dbReference type="Pfam" id="PF25989"/>
    </source>
</evidence>
<dbReference type="PANTHER" id="PTHR30469">
    <property type="entry name" value="MULTIDRUG RESISTANCE PROTEIN MDTA"/>
    <property type="match status" value="1"/>
</dbReference>
<dbReference type="EMBL" id="JACHHX010000007">
    <property type="protein sequence ID" value="MBB5015467.1"/>
    <property type="molecule type" value="Genomic_DNA"/>
</dbReference>
<evidence type="ECO:0000256" key="3">
    <source>
        <dbReference type="SAM" id="SignalP"/>
    </source>
</evidence>
<dbReference type="Gene3D" id="2.40.30.170">
    <property type="match status" value="1"/>
</dbReference>
<dbReference type="Pfam" id="PF25954">
    <property type="entry name" value="Beta-barrel_RND_2"/>
    <property type="match status" value="1"/>
</dbReference>
<dbReference type="Gene3D" id="2.40.420.20">
    <property type="match status" value="1"/>
</dbReference>
<dbReference type="Pfam" id="PF25989">
    <property type="entry name" value="YknX_C"/>
    <property type="match status" value="1"/>
</dbReference>
<feature type="domain" description="CusB-like beta-barrel" evidence="5">
    <location>
        <begin position="185"/>
        <end position="255"/>
    </location>
</feature>
<comment type="caution">
    <text evidence="7">The sequence shown here is derived from an EMBL/GenBank/DDBJ whole genome shotgun (WGS) entry which is preliminary data.</text>
</comment>
<dbReference type="GO" id="GO:0015562">
    <property type="term" value="F:efflux transmembrane transporter activity"/>
    <property type="evidence" value="ECO:0007669"/>
    <property type="project" value="TreeGrafter"/>
</dbReference>
<feature type="signal peptide" evidence="3">
    <location>
        <begin position="1"/>
        <end position="19"/>
    </location>
</feature>
<evidence type="ECO:0000259" key="4">
    <source>
        <dbReference type="Pfam" id="PF25917"/>
    </source>
</evidence>
<keyword evidence="3" id="KW-0732">Signal</keyword>
<protein>
    <submittedName>
        <fullName evidence="7">Membrane fusion protein (Multidrug efflux system)</fullName>
    </submittedName>
</protein>
<dbReference type="InterPro" id="IPR006143">
    <property type="entry name" value="RND_pump_MFP"/>
</dbReference>
<reference evidence="7 8" key="1">
    <citation type="submission" date="2020-08" db="EMBL/GenBank/DDBJ databases">
        <title>Genomic Encyclopedia of Type Strains, Phase IV (KMG-IV): sequencing the most valuable type-strain genomes for metagenomic binning, comparative biology and taxonomic classification.</title>
        <authorList>
            <person name="Goeker M."/>
        </authorList>
    </citation>
    <scope>NUCLEOTIDE SEQUENCE [LARGE SCALE GENOMIC DNA]</scope>
    <source>
        <strain evidence="7 8">DSM 25897</strain>
    </source>
</reference>
<dbReference type="Gene3D" id="2.40.50.100">
    <property type="match status" value="1"/>
</dbReference>
<dbReference type="Gene3D" id="1.10.287.470">
    <property type="entry name" value="Helix hairpin bin"/>
    <property type="match status" value="1"/>
</dbReference>
<evidence type="ECO:0000256" key="1">
    <source>
        <dbReference type="ARBA" id="ARBA00009477"/>
    </source>
</evidence>